<evidence type="ECO:0000256" key="1">
    <source>
        <dbReference type="ARBA" id="ARBA00022741"/>
    </source>
</evidence>
<dbReference type="FunFam" id="3.30.200.20:FF:000423">
    <property type="entry name" value="L-type lectin-domain containing receptor kinase S.1"/>
    <property type="match status" value="1"/>
</dbReference>
<feature type="domain" description="Protein kinase" evidence="4">
    <location>
        <begin position="259"/>
        <end position="376"/>
    </location>
</feature>
<dbReference type="PROSITE" id="PS50011">
    <property type="entry name" value="PROTEIN_KINASE_DOM"/>
    <property type="match status" value="1"/>
</dbReference>
<dbReference type="InterPro" id="IPR011009">
    <property type="entry name" value="Kinase-like_dom_sf"/>
</dbReference>
<dbReference type="PANTHER" id="PTHR27007">
    <property type="match status" value="1"/>
</dbReference>
<evidence type="ECO:0000313" key="6">
    <source>
        <dbReference type="Proteomes" id="UP000436088"/>
    </source>
</evidence>
<evidence type="ECO:0000256" key="2">
    <source>
        <dbReference type="ARBA" id="ARBA00022840"/>
    </source>
</evidence>
<protein>
    <submittedName>
        <fullName evidence="5">Ferric reduction oxidase 8 isoform 1</fullName>
    </submittedName>
</protein>
<evidence type="ECO:0000313" key="5">
    <source>
        <dbReference type="EMBL" id="KAE8729602.1"/>
    </source>
</evidence>
<proteinExistence type="predicted"/>
<dbReference type="InterPro" id="IPR000719">
    <property type="entry name" value="Prot_kinase_dom"/>
</dbReference>
<dbReference type="AlphaFoldDB" id="A0A6A3CPT7"/>
<feature type="binding site" evidence="3">
    <location>
        <position position="287"/>
    </location>
    <ligand>
        <name>ATP</name>
        <dbReference type="ChEBI" id="CHEBI:30616"/>
    </ligand>
</feature>
<gene>
    <name evidence="5" type="ORF">F3Y22_tig00003507pilonHSYRG00136</name>
</gene>
<dbReference type="GO" id="GO:0051707">
    <property type="term" value="P:response to other organism"/>
    <property type="evidence" value="ECO:0007669"/>
    <property type="project" value="UniProtKB-ARBA"/>
</dbReference>
<dbReference type="SUPFAM" id="SSF56112">
    <property type="entry name" value="Protein kinase-like (PK-like)"/>
    <property type="match status" value="1"/>
</dbReference>
<organism evidence="5 6">
    <name type="scientific">Hibiscus syriacus</name>
    <name type="common">Rose of Sharon</name>
    <dbReference type="NCBI Taxonomy" id="106335"/>
    <lineage>
        <taxon>Eukaryota</taxon>
        <taxon>Viridiplantae</taxon>
        <taxon>Streptophyta</taxon>
        <taxon>Embryophyta</taxon>
        <taxon>Tracheophyta</taxon>
        <taxon>Spermatophyta</taxon>
        <taxon>Magnoliopsida</taxon>
        <taxon>eudicotyledons</taxon>
        <taxon>Gunneridae</taxon>
        <taxon>Pentapetalae</taxon>
        <taxon>rosids</taxon>
        <taxon>malvids</taxon>
        <taxon>Malvales</taxon>
        <taxon>Malvaceae</taxon>
        <taxon>Malvoideae</taxon>
        <taxon>Hibiscus</taxon>
    </lineage>
</organism>
<name>A0A6A3CPT7_HIBSY</name>
<dbReference type="PROSITE" id="PS00107">
    <property type="entry name" value="PROTEIN_KINASE_ATP"/>
    <property type="match status" value="1"/>
</dbReference>
<dbReference type="InterPro" id="IPR050528">
    <property type="entry name" value="L-type_Lectin-RKs"/>
</dbReference>
<evidence type="ECO:0000256" key="3">
    <source>
        <dbReference type="PROSITE-ProRule" id="PRU10141"/>
    </source>
</evidence>
<dbReference type="InterPro" id="IPR001245">
    <property type="entry name" value="Ser-Thr/Tyr_kinase_cat_dom"/>
</dbReference>
<dbReference type="InterPro" id="IPR017441">
    <property type="entry name" value="Protein_kinase_ATP_BS"/>
</dbReference>
<dbReference type="GO" id="GO:0004672">
    <property type="term" value="F:protein kinase activity"/>
    <property type="evidence" value="ECO:0007669"/>
    <property type="project" value="InterPro"/>
</dbReference>
<dbReference type="EMBL" id="VEPZ02000224">
    <property type="protein sequence ID" value="KAE8729602.1"/>
    <property type="molecule type" value="Genomic_DNA"/>
</dbReference>
<sequence>MVVLVDVSDDDEGGSVAWQWLIGGSRTGLEKERLGRIGLQLHLDPGLLLGWITIGGLDHYWWVAGFECWASKFVIIGLAGMIGSTCNGGLQACTNLTHVKSLSASPTTPTSSPSVASFTPHHPLYKANSISPRALASQYFGIFTNATTPMTGQNVYAWIDFDGSNFEINVTVSPVGFPKPSRPTLNYKDLVEAQRVLAWSLSDTGILREISTTGLPRFFIESPSSSSLSSGVITGIVIACVALPYRYSYDEIKQATDGFSNENLLGYGGFGRVFKAAFPNQAEVAVKCVNHDSKQGLREFMVEIKSMGRLKHKNLVQMRGWCRKGNEVMLVYDYIPNESLNRWILDMPNASFSVVVLEVCGRRPLEMSMKREENFR</sequence>
<comment type="caution">
    <text evidence="5">The sequence shown here is derived from an EMBL/GenBank/DDBJ whole genome shotgun (WGS) entry which is preliminary data.</text>
</comment>
<dbReference type="InterPro" id="IPR013320">
    <property type="entry name" value="ConA-like_dom_sf"/>
</dbReference>
<dbReference type="Proteomes" id="UP000436088">
    <property type="component" value="Unassembled WGS sequence"/>
</dbReference>
<keyword evidence="1 3" id="KW-0547">Nucleotide-binding</keyword>
<dbReference type="GO" id="GO:0005524">
    <property type="term" value="F:ATP binding"/>
    <property type="evidence" value="ECO:0007669"/>
    <property type="project" value="UniProtKB-UniRule"/>
</dbReference>
<evidence type="ECO:0000259" key="4">
    <source>
        <dbReference type="PROSITE" id="PS50011"/>
    </source>
</evidence>
<accession>A0A6A3CPT7</accession>
<dbReference type="SUPFAM" id="SSF49899">
    <property type="entry name" value="Concanavalin A-like lectins/glucanases"/>
    <property type="match status" value="1"/>
</dbReference>
<keyword evidence="6" id="KW-1185">Reference proteome</keyword>
<reference evidence="5" key="1">
    <citation type="submission" date="2019-09" db="EMBL/GenBank/DDBJ databases">
        <title>Draft genome information of white flower Hibiscus syriacus.</title>
        <authorList>
            <person name="Kim Y.-M."/>
        </authorList>
    </citation>
    <scope>NUCLEOTIDE SEQUENCE [LARGE SCALE GENOMIC DNA]</scope>
    <source>
        <strain evidence="5">YM2019G1</strain>
    </source>
</reference>
<dbReference type="Gene3D" id="3.30.200.20">
    <property type="entry name" value="Phosphorylase Kinase, domain 1"/>
    <property type="match status" value="1"/>
</dbReference>
<keyword evidence="2 3" id="KW-0067">ATP-binding</keyword>
<dbReference type="Pfam" id="PF07714">
    <property type="entry name" value="PK_Tyr_Ser-Thr"/>
    <property type="match status" value="1"/>
</dbReference>